<gene>
    <name evidence="2" type="ORF">SAMN05216174_10935</name>
</gene>
<keyword evidence="3" id="KW-1185">Reference proteome</keyword>
<protein>
    <submittedName>
        <fullName evidence="2">Uncharacterized protein</fullName>
    </submittedName>
</protein>
<dbReference type="RefSeq" id="WP_091452592.1">
    <property type="nucleotide sequence ID" value="NZ_FMZZ01000009.1"/>
</dbReference>
<sequence>MPIKEDAQRLRLLSDDLTSKAHAWLTRLSSWLDETNRMAAVILGYSAGHGAVTAVLGAARDRLDELDQALTQSARTLSDAADHHDRKNEGVTDAKSPPATPGAAEFGHARSTNYRKTFFDAHPHLKGQVVVHHAVERQAAQIYPDAGLTDEEIHSLENLRGVPKGEANNLVHLSRLRKAWNAFYDENIIATKQDLLDFATKMDDEHGTQFRPPVR</sequence>
<organism evidence="2 3">
    <name type="scientific">Actinokineospora iranica</name>
    <dbReference type="NCBI Taxonomy" id="1271860"/>
    <lineage>
        <taxon>Bacteria</taxon>
        <taxon>Bacillati</taxon>
        <taxon>Actinomycetota</taxon>
        <taxon>Actinomycetes</taxon>
        <taxon>Pseudonocardiales</taxon>
        <taxon>Pseudonocardiaceae</taxon>
        <taxon>Actinokineospora</taxon>
    </lineage>
</organism>
<proteinExistence type="predicted"/>
<evidence type="ECO:0000313" key="2">
    <source>
        <dbReference type="EMBL" id="SDD25626.1"/>
    </source>
</evidence>
<name>A0A1G6TAP5_9PSEU</name>
<feature type="compositionally biased region" description="Basic and acidic residues" evidence="1">
    <location>
        <begin position="80"/>
        <end position="92"/>
    </location>
</feature>
<feature type="region of interest" description="Disordered" evidence="1">
    <location>
        <begin position="75"/>
        <end position="106"/>
    </location>
</feature>
<dbReference type="Proteomes" id="UP000199501">
    <property type="component" value="Unassembled WGS sequence"/>
</dbReference>
<evidence type="ECO:0000313" key="3">
    <source>
        <dbReference type="Proteomes" id="UP000199501"/>
    </source>
</evidence>
<accession>A0A1G6TAP5</accession>
<dbReference type="AlphaFoldDB" id="A0A1G6TAP5"/>
<reference evidence="3" key="1">
    <citation type="submission" date="2016-10" db="EMBL/GenBank/DDBJ databases">
        <authorList>
            <person name="Varghese N."/>
            <person name="Submissions S."/>
        </authorList>
    </citation>
    <scope>NUCLEOTIDE SEQUENCE [LARGE SCALE GENOMIC DNA]</scope>
    <source>
        <strain evidence="3">IBRC-M 10403</strain>
    </source>
</reference>
<evidence type="ECO:0000256" key="1">
    <source>
        <dbReference type="SAM" id="MobiDB-lite"/>
    </source>
</evidence>
<dbReference type="OrthoDB" id="5194739at2"/>
<dbReference type="EMBL" id="FMZZ01000009">
    <property type="protein sequence ID" value="SDD25626.1"/>
    <property type="molecule type" value="Genomic_DNA"/>
</dbReference>